<evidence type="ECO:0000313" key="2">
    <source>
        <dbReference type="Proteomes" id="UP000317078"/>
    </source>
</evidence>
<name>A0A502FWV6_9PROT</name>
<keyword evidence="2" id="KW-1185">Reference proteome</keyword>
<dbReference type="InterPro" id="IPR036188">
    <property type="entry name" value="FAD/NAD-bd_sf"/>
</dbReference>
<protein>
    <submittedName>
        <fullName evidence="1">Uncharacterized protein</fullName>
    </submittedName>
</protein>
<organism evidence="1 2">
    <name type="scientific">Muricoccus nepalensis</name>
    <dbReference type="NCBI Taxonomy" id="1854500"/>
    <lineage>
        <taxon>Bacteria</taxon>
        <taxon>Pseudomonadati</taxon>
        <taxon>Pseudomonadota</taxon>
        <taxon>Alphaproteobacteria</taxon>
        <taxon>Acetobacterales</taxon>
        <taxon>Roseomonadaceae</taxon>
        <taxon>Muricoccus</taxon>
    </lineage>
</organism>
<dbReference type="EMBL" id="RCZP01000014">
    <property type="protein sequence ID" value="TPG53762.1"/>
    <property type="molecule type" value="Genomic_DNA"/>
</dbReference>
<sequence length="197" mass="19676">MSPAILGSGPAALEASWHLPGAAVVPRAWHAEPGRLWVEDEGGVRALPFDRLLVLDDVPLILAALGCAFDGGVPVVDGQGGTSQPGVFAAGPALGVTGAEALAQARLAAKALAGQPEDTRIEACPRPLPAAERLDPVAMAALLEEPPGPARDAAVLAQGALVGPVAFALPVGFAALAAMAREMPEPGPVQFDAGGLA</sequence>
<dbReference type="OrthoDB" id="7267606at2"/>
<reference evidence="1 2" key="1">
    <citation type="journal article" date="2019" name="Environ. Microbiol.">
        <title>Species interactions and distinct microbial communities in high Arctic permafrost affected cryosols are associated with the CH4 and CO2 gas fluxes.</title>
        <authorList>
            <person name="Altshuler I."/>
            <person name="Hamel J."/>
            <person name="Turney S."/>
            <person name="Magnuson E."/>
            <person name="Levesque R."/>
            <person name="Greer C."/>
            <person name="Whyte L.G."/>
        </authorList>
    </citation>
    <scope>NUCLEOTIDE SEQUENCE [LARGE SCALE GENOMIC DNA]</scope>
    <source>
        <strain evidence="1 2">S9.3B</strain>
    </source>
</reference>
<evidence type="ECO:0000313" key="1">
    <source>
        <dbReference type="EMBL" id="TPG53762.1"/>
    </source>
</evidence>
<dbReference type="Proteomes" id="UP000317078">
    <property type="component" value="Unassembled WGS sequence"/>
</dbReference>
<gene>
    <name evidence="1" type="ORF">EAH89_15055</name>
</gene>
<dbReference type="RefSeq" id="WP_140884526.1">
    <property type="nucleotide sequence ID" value="NZ_RCZP01000014.1"/>
</dbReference>
<accession>A0A502FWV6</accession>
<dbReference type="Gene3D" id="3.50.50.60">
    <property type="entry name" value="FAD/NAD(P)-binding domain"/>
    <property type="match status" value="1"/>
</dbReference>
<dbReference type="SUPFAM" id="SSF51905">
    <property type="entry name" value="FAD/NAD(P)-binding domain"/>
    <property type="match status" value="1"/>
</dbReference>
<comment type="caution">
    <text evidence="1">The sequence shown here is derived from an EMBL/GenBank/DDBJ whole genome shotgun (WGS) entry which is preliminary data.</text>
</comment>
<proteinExistence type="predicted"/>
<dbReference type="AlphaFoldDB" id="A0A502FWV6"/>